<evidence type="ECO:0008006" key="5">
    <source>
        <dbReference type="Google" id="ProtNLM"/>
    </source>
</evidence>
<dbReference type="InterPro" id="IPR020904">
    <property type="entry name" value="Sc_DH/Rdtase_CS"/>
</dbReference>
<name>A0A1X0A8E6_9MYCO</name>
<dbReference type="EMBL" id="MVHF01000050">
    <property type="protein sequence ID" value="ORA26303.1"/>
    <property type="molecule type" value="Genomic_DNA"/>
</dbReference>
<reference evidence="3 4" key="1">
    <citation type="submission" date="2017-02" db="EMBL/GenBank/DDBJ databases">
        <title>The new phylogeny of genus Mycobacterium.</title>
        <authorList>
            <person name="Tortoli E."/>
            <person name="Trovato A."/>
            <person name="Cirillo D.M."/>
        </authorList>
    </citation>
    <scope>NUCLEOTIDE SEQUENCE [LARGE SCALE GENOMIC DNA]</scope>
    <source>
        <strain evidence="3 4">RW6</strain>
    </source>
</reference>
<proteinExistence type="inferred from homology"/>
<dbReference type="SUPFAM" id="SSF51735">
    <property type="entry name" value="NAD(P)-binding Rossmann-fold domains"/>
    <property type="match status" value="1"/>
</dbReference>
<comment type="similarity">
    <text evidence="1">Belongs to the short-chain dehydrogenases/reductases (SDR) family.</text>
</comment>
<keyword evidence="4" id="KW-1185">Reference proteome</keyword>
<dbReference type="CDD" id="cd05233">
    <property type="entry name" value="SDR_c"/>
    <property type="match status" value="1"/>
</dbReference>
<dbReference type="PANTHER" id="PTHR43669:SF8">
    <property type="entry name" value="SHORT-CHAIN TYPE DEHYDROGENASE_REDUCTASE-RELATED"/>
    <property type="match status" value="1"/>
</dbReference>
<dbReference type="Proteomes" id="UP000192448">
    <property type="component" value="Unassembled WGS sequence"/>
</dbReference>
<evidence type="ECO:0000313" key="4">
    <source>
        <dbReference type="Proteomes" id="UP000192448"/>
    </source>
</evidence>
<evidence type="ECO:0000313" key="3">
    <source>
        <dbReference type="EMBL" id="ORA26303.1"/>
    </source>
</evidence>
<organism evidence="3 4">
    <name type="scientific">Mycobacterium aquaticum</name>
    <dbReference type="NCBI Taxonomy" id="1927124"/>
    <lineage>
        <taxon>Bacteria</taxon>
        <taxon>Bacillati</taxon>
        <taxon>Actinomycetota</taxon>
        <taxon>Actinomycetes</taxon>
        <taxon>Mycobacteriales</taxon>
        <taxon>Mycobacteriaceae</taxon>
        <taxon>Mycobacterium</taxon>
    </lineage>
</organism>
<sequence length="264" mass="27671">MVTGAGGDIGGATALRLAEEGASLILVDRKVELLDEIAQACRAAGAQVWTSALDQSRHHEVADIVNGLAEQAGGLDALFANAGYGKFGKLLDSDMGSWDRHVSVNLNGTFAVTQAAAQVMAAAGRGGSIVINASSGASQWCDLLGAYCVTKAGLKMLATGLAAELGVYRIRVNAVMPGVVESGMTAPMLSEESLRRALLSETPTGKLGRPENVAATVAFLLSDEAEYINGHAVMIDGGQTIHGHPRWFQTDYTKEGQDEWEQVK</sequence>
<evidence type="ECO:0000256" key="2">
    <source>
        <dbReference type="ARBA" id="ARBA00023002"/>
    </source>
</evidence>
<dbReference type="Gene3D" id="3.40.50.720">
    <property type="entry name" value="NAD(P)-binding Rossmann-like Domain"/>
    <property type="match status" value="1"/>
</dbReference>
<dbReference type="PRINTS" id="PR00081">
    <property type="entry name" value="GDHRDH"/>
</dbReference>
<dbReference type="InterPro" id="IPR036291">
    <property type="entry name" value="NAD(P)-bd_dom_sf"/>
</dbReference>
<gene>
    <name evidence="3" type="ORF">BST13_32105</name>
</gene>
<dbReference type="FunFam" id="3.40.50.720:FF:000084">
    <property type="entry name" value="Short-chain dehydrogenase reductase"/>
    <property type="match status" value="1"/>
</dbReference>
<dbReference type="PANTHER" id="PTHR43669">
    <property type="entry name" value="5-KETO-D-GLUCONATE 5-REDUCTASE"/>
    <property type="match status" value="1"/>
</dbReference>
<evidence type="ECO:0000256" key="1">
    <source>
        <dbReference type="ARBA" id="ARBA00006484"/>
    </source>
</evidence>
<dbReference type="STRING" id="1927124.BST13_32105"/>
<accession>A0A1X0A8E6</accession>
<comment type="caution">
    <text evidence="3">The sequence shown here is derived from an EMBL/GenBank/DDBJ whole genome shotgun (WGS) entry which is preliminary data.</text>
</comment>
<dbReference type="InterPro" id="IPR002347">
    <property type="entry name" value="SDR_fam"/>
</dbReference>
<dbReference type="AlphaFoldDB" id="A0A1X0A8E6"/>
<protein>
    <recommendedName>
        <fullName evidence="5">Short-chain dehydrogenase</fullName>
    </recommendedName>
</protein>
<dbReference type="GO" id="GO:0016491">
    <property type="term" value="F:oxidoreductase activity"/>
    <property type="evidence" value="ECO:0007669"/>
    <property type="project" value="UniProtKB-KW"/>
</dbReference>
<dbReference type="PROSITE" id="PS00061">
    <property type="entry name" value="ADH_SHORT"/>
    <property type="match status" value="1"/>
</dbReference>
<keyword evidence="2" id="KW-0560">Oxidoreductase</keyword>
<dbReference type="Pfam" id="PF13561">
    <property type="entry name" value="adh_short_C2"/>
    <property type="match status" value="1"/>
</dbReference>